<name>A0A835I279_9MAGN</name>
<dbReference type="AlphaFoldDB" id="A0A835I279"/>
<gene>
    <name evidence="3" type="ORF">IFM89_014040</name>
</gene>
<organism evidence="3 4">
    <name type="scientific">Coptis chinensis</name>
    <dbReference type="NCBI Taxonomy" id="261450"/>
    <lineage>
        <taxon>Eukaryota</taxon>
        <taxon>Viridiplantae</taxon>
        <taxon>Streptophyta</taxon>
        <taxon>Embryophyta</taxon>
        <taxon>Tracheophyta</taxon>
        <taxon>Spermatophyta</taxon>
        <taxon>Magnoliopsida</taxon>
        <taxon>Ranunculales</taxon>
        <taxon>Ranunculaceae</taxon>
        <taxon>Coptidoideae</taxon>
        <taxon>Coptis</taxon>
    </lineage>
</organism>
<dbReference type="Pfam" id="PF03732">
    <property type="entry name" value="Retrotrans_gag"/>
    <property type="match status" value="1"/>
</dbReference>
<accession>A0A835I279</accession>
<protein>
    <recommendedName>
        <fullName evidence="2">Retrotransposon gag domain-containing protein</fullName>
    </recommendedName>
</protein>
<dbReference type="PANTHER" id="PTHR33223:SF6">
    <property type="entry name" value="CCHC-TYPE DOMAIN-CONTAINING PROTEIN"/>
    <property type="match status" value="1"/>
</dbReference>
<sequence>MAPPKFKHRRRVPRRLTTTNRKVYEDSESSESESQQENVYEEEREEGGRRYKDSSVGYSDSEIGTNTQRNQYYSPDESEYVPESVAADQVASIPSVTGSRDRLQRSTPTLSTYVNVAPLPIFRGSPEECPVTHLSRFAKVCRANNAHSTDMMMRIFPVTLENEAALWYDIEIEPYPSLTWDEIKSSFLNVYGRTELMMIKQGENETVHNFFLRMQWILRTWPDHGISDDVQKGIFIDGLREDFHDWIHPQKPKSLDEAFRLASVLEQAKCIRAARNRKNNNDMIGNSKSSSSLKCEFCNGPHKEAMCDVKEKMRELWFRIKEKQMKTTTTTSSPEAADNINVALKKDNSVRSASVATRSNDGEEEVEFSGLNKKTQCQCSKHQCWKKKLERNKSLIISRDSREE</sequence>
<dbReference type="InterPro" id="IPR005162">
    <property type="entry name" value="Retrotrans_gag_dom"/>
</dbReference>
<evidence type="ECO:0000259" key="2">
    <source>
        <dbReference type="Pfam" id="PF03732"/>
    </source>
</evidence>
<dbReference type="Proteomes" id="UP000631114">
    <property type="component" value="Unassembled WGS sequence"/>
</dbReference>
<keyword evidence="4" id="KW-1185">Reference proteome</keyword>
<dbReference type="OrthoDB" id="686606at2759"/>
<feature type="compositionally biased region" description="Basic residues" evidence="1">
    <location>
        <begin position="1"/>
        <end position="14"/>
    </location>
</feature>
<evidence type="ECO:0000256" key="1">
    <source>
        <dbReference type="SAM" id="MobiDB-lite"/>
    </source>
</evidence>
<reference evidence="3 4" key="1">
    <citation type="submission" date="2020-10" db="EMBL/GenBank/DDBJ databases">
        <title>The Coptis chinensis genome and diversification of protoberbering-type alkaloids.</title>
        <authorList>
            <person name="Wang B."/>
            <person name="Shu S."/>
            <person name="Song C."/>
            <person name="Liu Y."/>
        </authorList>
    </citation>
    <scope>NUCLEOTIDE SEQUENCE [LARGE SCALE GENOMIC DNA]</scope>
    <source>
        <strain evidence="3">HL-2020</strain>
        <tissue evidence="3">Leaf</tissue>
    </source>
</reference>
<feature type="compositionally biased region" description="Polar residues" evidence="1">
    <location>
        <begin position="56"/>
        <end position="73"/>
    </location>
</feature>
<comment type="caution">
    <text evidence="3">The sequence shown here is derived from an EMBL/GenBank/DDBJ whole genome shotgun (WGS) entry which is preliminary data.</text>
</comment>
<dbReference type="PANTHER" id="PTHR33223">
    <property type="entry name" value="CCHC-TYPE DOMAIN-CONTAINING PROTEIN"/>
    <property type="match status" value="1"/>
</dbReference>
<evidence type="ECO:0000313" key="3">
    <source>
        <dbReference type="EMBL" id="KAF9609199.1"/>
    </source>
</evidence>
<evidence type="ECO:0000313" key="4">
    <source>
        <dbReference type="Proteomes" id="UP000631114"/>
    </source>
</evidence>
<feature type="domain" description="Retrotransposon gag" evidence="2">
    <location>
        <begin position="154"/>
        <end position="241"/>
    </location>
</feature>
<proteinExistence type="predicted"/>
<dbReference type="EMBL" id="JADFTS010000004">
    <property type="protein sequence ID" value="KAF9609199.1"/>
    <property type="molecule type" value="Genomic_DNA"/>
</dbReference>
<feature type="region of interest" description="Disordered" evidence="1">
    <location>
        <begin position="1"/>
        <end position="79"/>
    </location>
</feature>